<reference evidence="2" key="1">
    <citation type="submission" date="2023-06" db="EMBL/GenBank/DDBJ databases">
        <title>Survivors Of The Sea: Transcriptome response of Skeletonema marinoi to long-term dormancy.</title>
        <authorList>
            <person name="Pinder M.I.M."/>
            <person name="Kourtchenko O."/>
            <person name="Robertson E.K."/>
            <person name="Larsson T."/>
            <person name="Maumus F."/>
            <person name="Osuna-Cruz C.M."/>
            <person name="Vancaester E."/>
            <person name="Stenow R."/>
            <person name="Vandepoele K."/>
            <person name="Ploug H."/>
            <person name="Bruchert V."/>
            <person name="Godhe A."/>
            <person name="Topel M."/>
        </authorList>
    </citation>
    <scope>NUCLEOTIDE SEQUENCE</scope>
    <source>
        <strain evidence="2">R05AC</strain>
    </source>
</reference>
<keyword evidence="1" id="KW-1133">Transmembrane helix</keyword>
<evidence type="ECO:0000313" key="2">
    <source>
        <dbReference type="EMBL" id="KAK1745836.1"/>
    </source>
</evidence>
<sequence length="470" mass="53765">MRTPLPLSTVTSLSPGCLNIGAPLIKPNGTHNIYHYNTQNMKTNNNLIHSGIEETSRSHYQRKHNVYPTGETIALLERFDELRQEEAEQSPYYNAPWDVNKDFDTVDFFQCAVMALVLVPQLVILYPILFVVLLPPVFVNLLYITMLVPRVCDTIPRTFAWQVHCILQAVLCIPSALLALISLLISRLSMCLFGTLFCTFDSVGWSRYKRNIEVIKPFCGGPSLYNHFSDCVAAAAGMVYRRGLMEFTSAFALMFVINPWIKYWITGNVYMGDLGIRYVTQVGRPMDDLTLKQVKRNFKRYISRAKTTRESKLFICNPLLFCPHFPYPPRRSKRYFSVGLEHSTIAAFVHTTHFKSKSSLRDEGGKSRCLSRSAEVPIYRVILWRNNPYHIYTGIVEACISKKRQSLEHPMWLISSHNKLAADPKVILSTGWIDVFFDQFIPHFEYFIRLNELGREAADAMAGGSIGDQF</sequence>
<feature type="transmembrane region" description="Helical" evidence="1">
    <location>
        <begin position="165"/>
        <end position="185"/>
    </location>
</feature>
<feature type="transmembrane region" description="Helical" evidence="1">
    <location>
        <begin position="124"/>
        <end position="144"/>
    </location>
</feature>
<protein>
    <submittedName>
        <fullName evidence="2">Uncharacterized protein</fullName>
    </submittedName>
</protein>
<keyword evidence="3" id="KW-1185">Reference proteome</keyword>
<dbReference type="EMBL" id="JATAAI010000005">
    <property type="protein sequence ID" value="KAK1745836.1"/>
    <property type="molecule type" value="Genomic_DNA"/>
</dbReference>
<evidence type="ECO:0000313" key="3">
    <source>
        <dbReference type="Proteomes" id="UP001224775"/>
    </source>
</evidence>
<dbReference type="AlphaFoldDB" id="A0AAD8YG26"/>
<organism evidence="2 3">
    <name type="scientific">Skeletonema marinoi</name>
    <dbReference type="NCBI Taxonomy" id="267567"/>
    <lineage>
        <taxon>Eukaryota</taxon>
        <taxon>Sar</taxon>
        <taxon>Stramenopiles</taxon>
        <taxon>Ochrophyta</taxon>
        <taxon>Bacillariophyta</taxon>
        <taxon>Coscinodiscophyceae</taxon>
        <taxon>Thalassiosirophycidae</taxon>
        <taxon>Thalassiosirales</taxon>
        <taxon>Skeletonemataceae</taxon>
        <taxon>Skeletonema</taxon>
        <taxon>Skeletonema marinoi-dohrnii complex</taxon>
    </lineage>
</organism>
<accession>A0AAD8YG26</accession>
<proteinExistence type="predicted"/>
<keyword evidence="1" id="KW-0812">Transmembrane</keyword>
<gene>
    <name evidence="2" type="ORF">QTG54_003760</name>
</gene>
<name>A0AAD8YG26_9STRA</name>
<comment type="caution">
    <text evidence="2">The sequence shown here is derived from an EMBL/GenBank/DDBJ whole genome shotgun (WGS) entry which is preliminary data.</text>
</comment>
<keyword evidence="1" id="KW-0472">Membrane</keyword>
<dbReference type="Proteomes" id="UP001224775">
    <property type="component" value="Unassembled WGS sequence"/>
</dbReference>
<evidence type="ECO:0000256" key="1">
    <source>
        <dbReference type="SAM" id="Phobius"/>
    </source>
</evidence>